<name>A0A6J1R517_9HYME</name>
<dbReference type="Proteomes" id="UP000504618">
    <property type="component" value="Unplaced"/>
</dbReference>
<dbReference type="RefSeq" id="XP_024889707.1">
    <property type="nucleotide sequence ID" value="XM_025033939.1"/>
</dbReference>
<evidence type="ECO:0000313" key="1">
    <source>
        <dbReference type="Proteomes" id="UP000504618"/>
    </source>
</evidence>
<sequence length="174" mass="19289">MGRLACSHSRGFRVGSVRRWTRALACFYNTNRSLNGKLGVFPAKENEGLPRLKVSLQARRCVPPITILRTARARGRTTVGIVSIVSHIWISLPSFDRERAMSRADIGDIVTNHQRSPGKFLTPRLTDMNDDPLVLIADLRRKAGTHKGAIWRLISGSLSQSRCIAGSQLENTSV</sequence>
<dbReference type="GeneID" id="112466056"/>
<accession>A0A6J1R517</accession>
<proteinExistence type="predicted"/>
<keyword evidence="1" id="KW-1185">Reference proteome</keyword>
<gene>
    <name evidence="2" type="primary">LOC112466056</name>
</gene>
<protein>
    <submittedName>
        <fullName evidence="2">Uncharacterized protein LOC112466056 isoform X1</fullName>
    </submittedName>
</protein>
<dbReference type="AlphaFoldDB" id="A0A6J1R517"/>
<evidence type="ECO:0000313" key="2">
    <source>
        <dbReference type="RefSeq" id="XP_024889707.1"/>
    </source>
</evidence>
<reference evidence="2" key="1">
    <citation type="submission" date="2025-08" db="UniProtKB">
        <authorList>
            <consortium name="RefSeq"/>
        </authorList>
    </citation>
    <scope>IDENTIFICATION</scope>
    <source>
        <tissue evidence="2">Whole body</tissue>
    </source>
</reference>
<organism evidence="1 2">
    <name type="scientific">Temnothorax curvispinosus</name>
    <dbReference type="NCBI Taxonomy" id="300111"/>
    <lineage>
        <taxon>Eukaryota</taxon>
        <taxon>Metazoa</taxon>
        <taxon>Ecdysozoa</taxon>
        <taxon>Arthropoda</taxon>
        <taxon>Hexapoda</taxon>
        <taxon>Insecta</taxon>
        <taxon>Pterygota</taxon>
        <taxon>Neoptera</taxon>
        <taxon>Endopterygota</taxon>
        <taxon>Hymenoptera</taxon>
        <taxon>Apocrita</taxon>
        <taxon>Aculeata</taxon>
        <taxon>Formicoidea</taxon>
        <taxon>Formicidae</taxon>
        <taxon>Myrmicinae</taxon>
        <taxon>Temnothorax</taxon>
    </lineage>
</organism>